<reference evidence="3 4" key="1">
    <citation type="journal article" date="2014" name="Nat. Genet.">
        <title>Whole-genome sequence of a flatfish provides insights into ZW sex chromosome evolution and adaptation to a benthic lifestyle.</title>
        <authorList>
            <person name="Chen S."/>
            <person name="Zhang G."/>
            <person name="Shao C."/>
            <person name="Huang Q."/>
            <person name="Liu G."/>
            <person name="Zhang P."/>
            <person name="Song W."/>
            <person name="An N."/>
            <person name="Chalopin D."/>
            <person name="Volff J.N."/>
            <person name="Hong Y."/>
            <person name="Li Q."/>
            <person name="Sha Z."/>
            <person name="Zhou H."/>
            <person name="Xie M."/>
            <person name="Yu Q."/>
            <person name="Liu Y."/>
            <person name="Xiang H."/>
            <person name="Wang N."/>
            <person name="Wu K."/>
            <person name="Yang C."/>
            <person name="Zhou Q."/>
            <person name="Liao X."/>
            <person name="Yang L."/>
            <person name="Hu Q."/>
            <person name="Zhang J."/>
            <person name="Meng L."/>
            <person name="Jin L."/>
            <person name="Tian Y."/>
            <person name="Lian J."/>
            <person name="Yang J."/>
            <person name="Miao G."/>
            <person name="Liu S."/>
            <person name="Liang Z."/>
            <person name="Yan F."/>
            <person name="Li Y."/>
            <person name="Sun B."/>
            <person name="Zhang H."/>
            <person name="Zhang J."/>
            <person name="Zhu Y."/>
            <person name="Du M."/>
            <person name="Zhao Y."/>
            <person name="Schartl M."/>
            <person name="Tang Q."/>
            <person name="Wang J."/>
        </authorList>
    </citation>
    <scope>NUCLEOTIDE SEQUENCE</scope>
</reference>
<keyword evidence="2" id="KW-1133">Transmembrane helix</keyword>
<dbReference type="AlphaFoldDB" id="A0A3P8WQ64"/>
<evidence type="ECO:0000313" key="4">
    <source>
        <dbReference type="Proteomes" id="UP000265120"/>
    </source>
</evidence>
<proteinExistence type="inferred from homology"/>
<keyword evidence="2" id="KW-0812">Transmembrane</keyword>
<evidence type="ECO:0000256" key="2">
    <source>
        <dbReference type="SAM" id="Phobius"/>
    </source>
</evidence>
<dbReference type="Pfam" id="PF06979">
    <property type="entry name" value="TMEM70"/>
    <property type="match status" value="1"/>
</dbReference>
<dbReference type="OrthoDB" id="156886at2759"/>
<dbReference type="GO" id="GO:0031966">
    <property type="term" value="C:mitochondrial membrane"/>
    <property type="evidence" value="ECO:0007669"/>
    <property type="project" value="TreeGrafter"/>
</dbReference>
<reference evidence="3" key="3">
    <citation type="submission" date="2025-09" db="UniProtKB">
        <authorList>
            <consortium name="Ensembl"/>
        </authorList>
    </citation>
    <scope>IDENTIFICATION</scope>
</reference>
<dbReference type="InterPro" id="IPR009724">
    <property type="entry name" value="TMEM70"/>
</dbReference>
<dbReference type="PANTHER" id="PTHR13281">
    <property type="entry name" value="TRANSMEMBRANE PROTEIN 70, MITOCHONDRIAL"/>
    <property type="match status" value="1"/>
</dbReference>
<dbReference type="RefSeq" id="XP_008332891.1">
    <property type="nucleotide sequence ID" value="XM_008334669.3"/>
</dbReference>
<accession>A0A3P8WQ64</accession>
<keyword evidence="2" id="KW-0472">Membrane</keyword>
<sequence>MFSLNVLRRLRPWVSPNTLRSFHATAGRHGAPCTVFSLAILGHKPVHAFSACSMLSINSKLQSQQPSIRLLCTRTTDSEDGSLIYKGSLGTAVRGVKMFCYTTTGATLTLMPFVIQETGLGMGFKSLAAQVIFCGVVVFFTFLNPVILHFITKGYVSRLYHNRDKDTYTAITYSIFLTEKRNMFHQRDVKVPSVHKMFTTFYAGTMGLLINPDNFIIPEDYNHLMGYDKPFTFDPEDMDMPKTS</sequence>
<reference evidence="3" key="2">
    <citation type="submission" date="2025-08" db="UniProtKB">
        <authorList>
            <consortium name="Ensembl"/>
        </authorList>
    </citation>
    <scope>IDENTIFICATION</scope>
</reference>
<comment type="similarity">
    <text evidence="1">Belongs to the TMEM70 family.</text>
</comment>
<evidence type="ECO:0000256" key="1">
    <source>
        <dbReference type="ARBA" id="ARBA00005280"/>
    </source>
</evidence>
<protein>
    <submittedName>
        <fullName evidence="3">Transmembrane protein 70</fullName>
    </submittedName>
</protein>
<keyword evidence="4" id="KW-1185">Reference proteome</keyword>
<dbReference type="KEGG" id="csem:103396545"/>
<dbReference type="OMA" id="TTFYVKR"/>
<evidence type="ECO:0000313" key="3">
    <source>
        <dbReference type="Ensembl" id="ENSCSEP00000026825.1"/>
    </source>
</evidence>
<dbReference type="PANTHER" id="PTHR13281:SF0">
    <property type="entry name" value="TRANSMEMBRANE PROTEIN 70, MITOCHONDRIAL"/>
    <property type="match status" value="1"/>
</dbReference>
<dbReference type="GeneTree" id="ENSGT00390000018710"/>
<dbReference type="STRING" id="244447.ENSCSEP00000026825"/>
<dbReference type="Proteomes" id="UP000265120">
    <property type="component" value="Chromosome 20"/>
</dbReference>
<dbReference type="InParanoid" id="A0A3P8WQ64"/>
<dbReference type="GeneID" id="103396545"/>
<dbReference type="Ensembl" id="ENSCSET00000027184.1">
    <property type="protein sequence ID" value="ENSCSEP00000026825.1"/>
    <property type="gene ID" value="ENSCSEG00000017131.1"/>
</dbReference>
<dbReference type="FunCoup" id="A0A3P8WQ64">
    <property type="interactions" value="515"/>
</dbReference>
<feature type="transmembrane region" description="Helical" evidence="2">
    <location>
        <begin position="127"/>
        <end position="151"/>
    </location>
</feature>
<dbReference type="CTD" id="54968"/>
<organism evidence="3 4">
    <name type="scientific">Cynoglossus semilaevis</name>
    <name type="common">Tongue sole</name>
    <dbReference type="NCBI Taxonomy" id="244447"/>
    <lineage>
        <taxon>Eukaryota</taxon>
        <taxon>Metazoa</taxon>
        <taxon>Chordata</taxon>
        <taxon>Craniata</taxon>
        <taxon>Vertebrata</taxon>
        <taxon>Euteleostomi</taxon>
        <taxon>Actinopterygii</taxon>
        <taxon>Neopterygii</taxon>
        <taxon>Teleostei</taxon>
        <taxon>Neoteleostei</taxon>
        <taxon>Acanthomorphata</taxon>
        <taxon>Carangaria</taxon>
        <taxon>Pleuronectiformes</taxon>
        <taxon>Pleuronectoidei</taxon>
        <taxon>Cynoglossidae</taxon>
        <taxon>Cynoglossinae</taxon>
        <taxon>Cynoglossus</taxon>
    </lineage>
</organism>
<dbReference type="InterPro" id="IPR045325">
    <property type="entry name" value="TMEM70/TMEM186/TMEM223"/>
</dbReference>
<dbReference type="GO" id="GO:0033615">
    <property type="term" value="P:mitochondrial proton-transporting ATP synthase complex assembly"/>
    <property type="evidence" value="ECO:0007669"/>
    <property type="project" value="TreeGrafter"/>
</dbReference>
<name>A0A3P8WQ64_CYNSE</name>